<organism evidence="2 3">
    <name type="scientific">Nocardioides salarius</name>
    <dbReference type="NCBI Taxonomy" id="374513"/>
    <lineage>
        <taxon>Bacteria</taxon>
        <taxon>Bacillati</taxon>
        <taxon>Actinomycetota</taxon>
        <taxon>Actinomycetes</taxon>
        <taxon>Propionibacteriales</taxon>
        <taxon>Nocardioidaceae</taxon>
        <taxon>Nocardioides</taxon>
    </lineage>
</organism>
<dbReference type="SUPFAM" id="SSF55486">
    <property type="entry name" value="Metalloproteases ('zincins'), catalytic domain"/>
    <property type="match status" value="1"/>
</dbReference>
<dbReference type="InterPro" id="IPR022603">
    <property type="entry name" value="DUF3152"/>
</dbReference>
<dbReference type="Proteomes" id="UP000732378">
    <property type="component" value="Unassembled WGS sequence"/>
</dbReference>
<protein>
    <recommendedName>
        <fullName evidence="1">DUF3152 domain-containing protein</fullName>
    </recommendedName>
</protein>
<evidence type="ECO:0000313" key="3">
    <source>
        <dbReference type="Proteomes" id="UP000732378"/>
    </source>
</evidence>
<proteinExistence type="predicted"/>
<evidence type="ECO:0000259" key="1">
    <source>
        <dbReference type="Pfam" id="PF11350"/>
    </source>
</evidence>
<name>A0ABS2MEL0_9ACTN</name>
<accession>A0ABS2MEL0</accession>
<feature type="domain" description="DUF3152" evidence="1">
    <location>
        <begin position="10"/>
        <end position="133"/>
    </location>
</feature>
<comment type="caution">
    <text evidence="2">The sequence shown here is derived from an EMBL/GenBank/DDBJ whole genome shotgun (WGS) entry which is preliminary data.</text>
</comment>
<reference evidence="2 3" key="1">
    <citation type="submission" date="2021-01" db="EMBL/GenBank/DDBJ databases">
        <title>Sequencing the genomes of 1000 actinobacteria strains.</title>
        <authorList>
            <person name="Klenk H.-P."/>
        </authorList>
    </citation>
    <scope>NUCLEOTIDE SEQUENCE [LARGE SCALE GENOMIC DNA]</scope>
    <source>
        <strain evidence="2 3">DSM 18239</strain>
    </source>
</reference>
<dbReference type="Pfam" id="PF11350">
    <property type="entry name" value="DUF3152"/>
    <property type="match status" value="1"/>
</dbReference>
<dbReference type="InterPro" id="IPR024079">
    <property type="entry name" value="MetalloPept_cat_dom_sf"/>
</dbReference>
<keyword evidence="3" id="KW-1185">Reference proteome</keyword>
<gene>
    <name evidence="2" type="ORF">JOE61_003443</name>
</gene>
<dbReference type="Gene3D" id="3.40.390.10">
    <property type="entry name" value="Collagenase (Catalytic Domain)"/>
    <property type="match status" value="1"/>
</dbReference>
<sequence>MEEGLPFATSNVAREIDHVLGDRRGWTAIMSRTVQRVSKDATFRILLATPETTDALCAPLDTDGRLSCRNGQTVVLNAWRWANGATAYGDNLDGYRVYMVNHEFGHALGNGHVACPKAGSPAPVMVQQTKSLEGCTSNPWPTAG</sequence>
<evidence type="ECO:0000313" key="2">
    <source>
        <dbReference type="EMBL" id="MBM7509629.1"/>
    </source>
</evidence>
<dbReference type="EMBL" id="JAFBBZ010000001">
    <property type="protein sequence ID" value="MBM7509629.1"/>
    <property type="molecule type" value="Genomic_DNA"/>
</dbReference>